<dbReference type="AlphaFoldDB" id="A0A7J7ZQP7"/>
<comment type="catalytic activity">
    <reaction evidence="8">
        <text>L-seryl-[protein] + ATP = O-phospho-L-seryl-[protein] + ADP + H(+)</text>
        <dbReference type="Rhea" id="RHEA:17989"/>
        <dbReference type="Rhea" id="RHEA-COMP:9863"/>
        <dbReference type="Rhea" id="RHEA-COMP:11604"/>
        <dbReference type="ChEBI" id="CHEBI:15378"/>
        <dbReference type="ChEBI" id="CHEBI:29999"/>
        <dbReference type="ChEBI" id="CHEBI:30616"/>
        <dbReference type="ChEBI" id="CHEBI:83421"/>
        <dbReference type="ChEBI" id="CHEBI:456216"/>
        <dbReference type="EC" id="2.7.11.1"/>
    </reaction>
</comment>
<evidence type="ECO:0000313" key="11">
    <source>
        <dbReference type="Proteomes" id="UP000585614"/>
    </source>
</evidence>
<evidence type="ECO:0000313" key="10">
    <source>
        <dbReference type="EMBL" id="KAF6376375.1"/>
    </source>
</evidence>
<evidence type="ECO:0000256" key="8">
    <source>
        <dbReference type="ARBA" id="ARBA00048679"/>
    </source>
</evidence>
<dbReference type="SMART" id="SM00220">
    <property type="entry name" value="S_TKc"/>
    <property type="match status" value="1"/>
</dbReference>
<dbReference type="InterPro" id="IPR011009">
    <property type="entry name" value="Kinase-like_dom_sf"/>
</dbReference>
<dbReference type="GO" id="GO:0005524">
    <property type="term" value="F:ATP binding"/>
    <property type="evidence" value="ECO:0007669"/>
    <property type="project" value="UniProtKB-KW"/>
</dbReference>
<dbReference type="Pfam" id="PF00069">
    <property type="entry name" value="Pkinase"/>
    <property type="match status" value="1"/>
</dbReference>
<dbReference type="FunFam" id="3.30.200.20:FF:000003">
    <property type="entry name" value="Non-specific serine/threonine protein kinase"/>
    <property type="match status" value="1"/>
</dbReference>
<proteinExistence type="predicted"/>
<comment type="caution">
    <text evidence="10">The sequence shown here is derived from an EMBL/GenBank/DDBJ whole genome shotgun (WGS) entry which is preliminary data.</text>
</comment>
<dbReference type="EC" id="2.7.11.1" evidence="1"/>
<reference evidence="10 11" key="1">
    <citation type="journal article" date="2020" name="Nature">
        <title>Six reference-quality genomes reveal evolution of bat adaptations.</title>
        <authorList>
            <person name="Jebb D."/>
            <person name="Huang Z."/>
            <person name="Pippel M."/>
            <person name="Hughes G.M."/>
            <person name="Lavrichenko K."/>
            <person name="Devanna P."/>
            <person name="Winkler S."/>
            <person name="Jermiin L.S."/>
            <person name="Skirmuntt E.C."/>
            <person name="Katzourakis A."/>
            <person name="Burkitt-Gray L."/>
            <person name="Ray D.A."/>
            <person name="Sullivan K.A.M."/>
            <person name="Roscito J.G."/>
            <person name="Kirilenko B.M."/>
            <person name="Davalos L.M."/>
            <person name="Corthals A.P."/>
            <person name="Power M.L."/>
            <person name="Jones G."/>
            <person name="Ransome R.D."/>
            <person name="Dechmann D.K.N."/>
            <person name="Locatelli A.G."/>
            <person name="Puechmaille S.J."/>
            <person name="Fedrigo O."/>
            <person name="Jarvis E.D."/>
            <person name="Hiller M."/>
            <person name="Vernes S.C."/>
            <person name="Myers E.W."/>
            <person name="Teeling E.C."/>
        </authorList>
    </citation>
    <scope>NUCLEOTIDE SEQUENCE [LARGE SCALE GENOMIC DNA]</scope>
    <source>
        <strain evidence="10">MRhiFer1</strain>
        <tissue evidence="10">Lung</tissue>
    </source>
</reference>
<dbReference type="PROSITE" id="PS50011">
    <property type="entry name" value="PROTEIN_KINASE_DOM"/>
    <property type="match status" value="1"/>
</dbReference>
<dbReference type="PANTHER" id="PTHR24346:SF82">
    <property type="entry name" value="KP78A-RELATED"/>
    <property type="match status" value="1"/>
</dbReference>
<keyword evidence="2" id="KW-0723">Serine/threonine-protein kinase</keyword>
<dbReference type="FunFam" id="1.10.510.10:FF:000571">
    <property type="entry name" value="Maternal embryonic leucine zipper kinase"/>
    <property type="match status" value="1"/>
</dbReference>
<dbReference type="InterPro" id="IPR008271">
    <property type="entry name" value="Ser/Thr_kinase_AS"/>
</dbReference>
<evidence type="ECO:0000256" key="4">
    <source>
        <dbReference type="ARBA" id="ARBA00022741"/>
    </source>
</evidence>
<dbReference type="GO" id="GO:0004674">
    <property type="term" value="F:protein serine/threonine kinase activity"/>
    <property type="evidence" value="ECO:0007669"/>
    <property type="project" value="UniProtKB-KW"/>
</dbReference>
<accession>A0A7J7ZQP7</accession>
<keyword evidence="5" id="KW-0418">Kinase</keyword>
<evidence type="ECO:0000256" key="3">
    <source>
        <dbReference type="ARBA" id="ARBA00022679"/>
    </source>
</evidence>
<sequence>MLHDFTDIPVDQEPHSAHYELQGNILKGSYGKVVLGKHILTERKVAVKIIHQEVSDRTHRSLLHEVRCMEVLHHPDIVQLFHVISMVESLILVMELMPGGDMLDYLHDHGLMSEDKAHRVFQQLVSAVHYCHKKGIAHRDLKPENVLLDTRMNVNLQTLDLEHPSMSINSARFVAVPCMQPQNYSWAKHMMDVSQTSGA</sequence>
<evidence type="ECO:0000256" key="1">
    <source>
        <dbReference type="ARBA" id="ARBA00012513"/>
    </source>
</evidence>
<dbReference type="InterPro" id="IPR000719">
    <property type="entry name" value="Prot_kinase_dom"/>
</dbReference>
<organism evidence="10 11">
    <name type="scientific">Rhinolophus ferrumequinum</name>
    <name type="common">Greater horseshoe bat</name>
    <dbReference type="NCBI Taxonomy" id="59479"/>
    <lineage>
        <taxon>Eukaryota</taxon>
        <taxon>Metazoa</taxon>
        <taxon>Chordata</taxon>
        <taxon>Craniata</taxon>
        <taxon>Vertebrata</taxon>
        <taxon>Euteleostomi</taxon>
        <taxon>Mammalia</taxon>
        <taxon>Eutheria</taxon>
        <taxon>Laurasiatheria</taxon>
        <taxon>Chiroptera</taxon>
        <taxon>Yinpterochiroptera</taxon>
        <taxon>Rhinolophoidea</taxon>
        <taxon>Rhinolophidae</taxon>
        <taxon>Rhinolophinae</taxon>
        <taxon>Rhinolophus</taxon>
    </lineage>
</organism>
<keyword evidence="4" id="KW-0547">Nucleotide-binding</keyword>
<dbReference type="Proteomes" id="UP000585614">
    <property type="component" value="Unassembled WGS sequence"/>
</dbReference>
<dbReference type="EMBL" id="JACAGC010000003">
    <property type="protein sequence ID" value="KAF6376375.1"/>
    <property type="molecule type" value="Genomic_DNA"/>
</dbReference>
<comment type="catalytic activity">
    <reaction evidence="7">
        <text>L-threonyl-[protein] + ATP = O-phospho-L-threonyl-[protein] + ADP + H(+)</text>
        <dbReference type="Rhea" id="RHEA:46608"/>
        <dbReference type="Rhea" id="RHEA-COMP:11060"/>
        <dbReference type="Rhea" id="RHEA-COMP:11605"/>
        <dbReference type="ChEBI" id="CHEBI:15378"/>
        <dbReference type="ChEBI" id="CHEBI:30013"/>
        <dbReference type="ChEBI" id="CHEBI:30616"/>
        <dbReference type="ChEBI" id="CHEBI:61977"/>
        <dbReference type="ChEBI" id="CHEBI:456216"/>
        <dbReference type="EC" id="2.7.11.1"/>
    </reaction>
</comment>
<dbReference type="SUPFAM" id="SSF56112">
    <property type="entry name" value="Protein kinase-like (PK-like)"/>
    <property type="match status" value="1"/>
</dbReference>
<protein>
    <recommendedName>
        <fullName evidence="1">non-specific serine/threonine protein kinase</fullName>
        <ecNumber evidence="1">2.7.11.1</ecNumber>
    </recommendedName>
</protein>
<evidence type="ECO:0000256" key="6">
    <source>
        <dbReference type="ARBA" id="ARBA00022840"/>
    </source>
</evidence>
<evidence type="ECO:0000256" key="7">
    <source>
        <dbReference type="ARBA" id="ARBA00047899"/>
    </source>
</evidence>
<keyword evidence="6" id="KW-0067">ATP-binding</keyword>
<dbReference type="PANTHER" id="PTHR24346">
    <property type="entry name" value="MAP/MICROTUBULE AFFINITY-REGULATING KINASE"/>
    <property type="match status" value="1"/>
</dbReference>
<feature type="domain" description="Protein kinase" evidence="9">
    <location>
        <begin position="19"/>
        <end position="199"/>
    </location>
</feature>
<name>A0A7J7ZQP7_RHIFE</name>
<dbReference type="GO" id="GO:0005737">
    <property type="term" value="C:cytoplasm"/>
    <property type="evidence" value="ECO:0007669"/>
    <property type="project" value="TreeGrafter"/>
</dbReference>
<dbReference type="Gene3D" id="1.10.510.10">
    <property type="entry name" value="Transferase(Phosphotransferase) domain 1"/>
    <property type="match status" value="1"/>
</dbReference>
<evidence type="ECO:0000259" key="9">
    <source>
        <dbReference type="PROSITE" id="PS50011"/>
    </source>
</evidence>
<dbReference type="GO" id="GO:0035556">
    <property type="term" value="P:intracellular signal transduction"/>
    <property type="evidence" value="ECO:0007669"/>
    <property type="project" value="TreeGrafter"/>
</dbReference>
<evidence type="ECO:0000256" key="5">
    <source>
        <dbReference type="ARBA" id="ARBA00022777"/>
    </source>
</evidence>
<gene>
    <name evidence="10" type="ORF">mRhiFer1_009568</name>
</gene>
<evidence type="ECO:0000256" key="2">
    <source>
        <dbReference type="ARBA" id="ARBA00022527"/>
    </source>
</evidence>
<keyword evidence="3" id="KW-0808">Transferase</keyword>
<dbReference type="PROSITE" id="PS00108">
    <property type="entry name" value="PROTEIN_KINASE_ST"/>
    <property type="match status" value="1"/>
</dbReference>